<accession>A0A1I2R9N6</accession>
<reference evidence="4" key="1">
    <citation type="submission" date="2016-10" db="EMBL/GenBank/DDBJ databases">
        <authorList>
            <person name="Varghese N."/>
            <person name="Submissions S."/>
        </authorList>
    </citation>
    <scope>NUCLEOTIDE SEQUENCE [LARGE SCALE GENOMIC DNA]</scope>
    <source>
        <strain evidence="4">Gh-105</strain>
    </source>
</reference>
<dbReference type="AlphaFoldDB" id="A0A1I2R9N6"/>
<evidence type="ECO:0000313" key="3">
    <source>
        <dbReference type="EMBL" id="SFG37404.1"/>
    </source>
</evidence>
<dbReference type="Pfam" id="PF12275">
    <property type="entry name" value="DUF3616"/>
    <property type="match status" value="1"/>
</dbReference>
<dbReference type="Proteomes" id="UP000199229">
    <property type="component" value="Unassembled WGS sequence"/>
</dbReference>
<gene>
    <name evidence="3" type="ORF">SAMN05192565_102185</name>
</gene>
<sequence length="368" mass="37514">MIPNLPLHRSPPMMRRSLLTLASGLALLSPAGAQVLRPVGQPYTVAPGLMGEVNKKGEGKPAEDVSGIACAPAPSGPRTCMVVDDEAAGAQFVTLDGTTLKPGAIVDIAGRKPPKAAVGAPPTTGDCTLGQGAYRELDGEAVAYAAPDFYVTGSHGCSRRGREFKLSTALLARLHPDAAGTGASVETTYRLGDALRAADTVGPYVLKDLEPREGGKPLSGLNVEGLAVVGDTLYAGLRAPVLDGAAFLVSVPVAPLFAPGDGPLAAKPVTIPLALGPDAGIRDLTALPDGRLLVLSGPTRNGLSVPYGLFLAELPSGKVTPLGTIAPLDDDDARSKPEGIVRLGPGRVLVVFDSALNGAPREYAVAIP</sequence>
<evidence type="ECO:0000256" key="1">
    <source>
        <dbReference type="SAM" id="SignalP"/>
    </source>
</evidence>
<name>A0A1I2R9N6_9HYPH</name>
<dbReference type="InterPro" id="IPR022060">
    <property type="entry name" value="DUF3616"/>
</dbReference>
<feature type="domain" description="DUF3616" evidence="2">
    <location>
        <begin position="187"/>
        <end position="354"/>
    </location>
</feature>
<evidence type="ECO:0000313" key="4">
    <source>
        <dbReference type="Proteomes" id="UP000199229"/>
    </source>
</evidence>
<dbReference type="EMBL" id="FOPM01000002">
    <property type="protein sequence ID" value="SFG37404.1"/>
    <property type="molecule type" value="Genomic_DNA"/>
</dbReference>
<feature type="signal peptide" evidence="1">
    <location>
        <begin position="1"/>
        <end position="33"/>
    </location>
</feature>
<keyword evidence="1" id="KW-0732">Signal</keyword>
<proteinExistence type="predicted"/>
<evidence type="ECO:0000259" key="2">
    <source>
        <dbReference type="Pfam" id="PF12275"/>
    </source>
</evidence>
<organism evidence="3 4">
    <name type="scientific">Methylobacterium gossipiicola</name>
    <dbReference type="NCBI Taxonomy" id="582675"/>
    <lineage>
        <taxon>Bacteria</taxon>
        <taxon>Pseudomonadati</taxon>
        <taxon>Pseudomonadota</taxon>
        <taxon>Alphaproteobacteria</taxon>
        <taxon>Hyphomicrobiales</taxon>
        <taxon>Methylobacteriaceae</taxon>
        <taxon>Methylobacterium</taxon>
    </lineage>
</organism>
<feature type="chain" id="PRO_5011624051" description="DUF3616 domain-containing protein" evidence="1">
    <location>
        <begin position="34"/>
        <end position="368"/>
    </location>
</feature>
<dbReference type="STRING" id="582675.SAMN05192565_102185"/>
<protein>
    <recommendedName>
        <fullName evidence="2">DUF3616 domain-containing protein</fullName>
    </recommendedName>
</protein>
<keyword evidence="4" id="KW-1185">Reference proteome</keyword>